<feature type="region of interest" description="Disordered" evidence="2">
    <location>
        <begin position="1"/>
        <end position="35"/>
    </location>
</feature>
<dbReference type="Proteomes" id="UP000270094">
    <property type="component" value="Unassembled WGS sequence"/>
</dbReference>
<dbReference type="AlphaFoldDB" id="A0A3P7J329"/>
<evidence type="ECO:0000256" key="1">
    <source>
        <dbReference type="SAM" id="Coils"/>
    </source>
</evidence>
<evidence type="ECO:0000313" key="3">
    <source>
        <dbReference type="EMBL" id="VDM77416.1"/>
    </source>
</evidence>
<name>A0A3P7J329_STRVU</name>
<proteinExistence type="predicted"/>
<accession>A0A3P7J329</accession>
<sequence length="127" mass="13938">MNGKVNATELASEIRSTERVPQNLHEEESAIARESSVKGMKDQIVVSELVEASPDKEIVIDKDGTEKFEKLVETKTNEILKKVGSVSADVAKDLKNFAKDVRAQAEANIDSATRDVEKIAGTIWPLD</sequence>
<organism evidence="3 4">
    <name type="scientific">Strongylus vulgaris</name>
    <name type="common">Blood worm</name>
    <dbReference type="NCBI Taxonomy" id="40348"/>
    <lineage>
        <taxon>Eukaryota</taxon>
        <taxon>Metazoa</taxon>
        <taxon>Ecdysozoa</taxon>
        <taxon>Nematoda</taxon>
        <taxon>Chromadorea</taxon>
        <taxon>Rhabditida</taxon>
        <taxon>Rhabditina</taxon>
        <taxon>Rhabditomorpha</taxon>
        <taxon>Strongyloidea</taxon>
        <taxon>Strongylidae</taxon>
        <taxon>Strongylus</taxon>
    </lineage>
</organism>
<reference evidence="3 4" key="1">
    <citation type="submission" date="2018-11" db="EMBL/GenBank/DDBJ databases">
        <authorList>
            <consortium name="Pathogen Informatics"/>
        </authorList>
    </citation>
    <scope>NUCLEOTIDE SEQUENCE [LARGE SCALE GENOMIC DNA]</scope>
</reference>
<evidence type="ECO:0000256" key="2">
    <source>
        <dbReference type="SAM" id="MobiDB-lite"/>
    </source>
</evidence>
<feature type="compositionally biased region" description="Basic and acidic residues" evidence="2">
    <location>
        <begin position="24"/>
        <end position="35"/>
    </location>
</feature>
<evidence type="ECO:0000313" key="4">
    <source>
        <dbReference type="Proteomes" id="UP000270094"/>
    </source>
</evidence>
<keyword evidence="4" id="KW-1185">Reference proteome</keyword>
<dbReference type="EMBL" id="UYYB01099182">
    <property type="protein sequence ID" value="VDM77416.1"/>
    <property type="molecule type" value="Genomic_DNA"/>
</dbReference>
<feature type="coiled-coil region" evidence="1">
    <location>
        <begin position="95"/>
        <end position="122"/>
    </location>
</feature>
<keyword evidence="1" id="KW-0175">Coiled coil</keyword>
<gene>
    <name evidence="3" type="ORF">SVUK_LOCUS12414</name>
</gene>
<protein>
    <submittedName>
        <fullName evidence="3">Uncharacterized protein</fullName>
    </submittedName>
</protein>
<dbReference type="OrthoDB" id="5869075at2759"/>